<keyword evidence="1" id="KW-0805">Transcription regulation</keyword>
<accession>A0A6S7B534</accession>
<dbReference type="Proteomes" id="UP000494115">
    <property type="component" value="Unassembled WGS sequence"/>
</dbReference>
<dbReference type="PRINTS" id="PR00035">
    <property type="entry name" value="HTHGNTR"/>
</dbReference>
<dbReference type="SUPFAM" id="SSF48008">
    <property type="entry name" value="GntR ligand-binding domain-like"/>
    <property type="match status" value="1"/>
</dbReference>
<reference evidence="6 7" key="1">
    <citation type="submission" date="2020-04" db="EMBL/GenBank/DDBJ databases">
        <authorList>
            <person name="De Canck E."/>
        </authorList>
    </citation>
    <scope>NUCLEOTIDE SEQUENCE [LARGE SCALE GENOMIC DNA]</scope>
    <source>
        <strain evidence="6 7">LMG 28138</strain>
    </source>
</reference>
<feature type="domain" description="HTH gntR-type" evidence="5">
    <location>
        <begin position="27"/>
        <end position="95"/>
    </location>
</feature>
<gene>
    <name evidence="6" type="primary">nanR_1</name>
    <name evidence="6" type="ORF">LMG28138_02541</name>
</gene>
<feature type="compositionally biased region" description="Polar residues" evidence="4">
    <location>
        <begin position="266"/>
        <end position="275"/>
    </location>
</feature>
<dbReference type="EMBL" id="CADIKM010000009">
    <property type="protein sequence ID" value="CAB3787944.1"/>
    <property type="molecule type" value="Genomic_DNA"/>
</dbReference>
<evidence type="ECO:0000259" key="5">
    <source>
        <dbReference type="PROSITE" id="PS50949"/>
    </source>
</evidence>
<dbReference type="SUPFAM" id="SSF46785">
    <property type="entry name" value="Winged helix' DNA-binding domain"/>
    <property type="match status" value="1"/>
</dbReference>
<evidence type="ECO:0000313" key="6">
    <source>
        <dbReference type="EMBL" id="CAB3787944.1"/>
    </source>
</evidence>
<evidence type="ECO:0000313" key="7">
    <source>
        <dbReference type="Proteomes" id="UP000494115"/>
    </source>
</evidence>
<dbReference type="InterPro" id="IPR000524">
    <property type="entry name" value="Tscrpt_reg_HTH_GntR"/>
</dbReference>
<evidence type="ECO:0000256" key="1">
    <source>
        <dbReference type="ARBA" id="ARBA00023015"/>
    </source>
</evidence>
<feature type="region of interest" description="Disordered" evidence="4">
    <location>
        <begin position="256"/>
        <end position="275"/>
    </location>
</feature>
<keyword evidence="2" id="KW-0238">DNA-binding</keyword>
<dbReference type="SMART" id="SM00345">
    <property type="entry name" value="HTH_GNTR"/>
    <property type="match status" value="1"/>
</dbReference>
<dbReference type="InterPro" id="IPR008920">
    <property type="entry name" value="TF_FadR/GntR_C"/>
</dbReference>
<dbReference type="InterPro" id="IPR011711">
    <property type="entry name" value="GntR_C"/>
</dbReference>
<dbReference type="Pfam" id="PF00392">
    <property type="entry name" value="GntR"/>
    <property type="match status" value="1"/>
</dbReference>
<dbReference type="PANTHER" id="PTHR43537">
    <property type="entry name" value="TRANSCRIPTIONAL REGULATOR, GNTR FAMILY"/>
    <property type="match status" value="1"/>
</dbReference>
<protein>
    <submittedName>
        <fullName evidence="6">HTH-type transcriptional repressor NanR</fullName>
    </submittedName>
</protein>
<dbReference type="Gene3D" id="1.10.10.10">
    <property type="entry name" value="Winged helix-like DNA-binding domain superfamily/Winged helix DNA-binding domain"/>
    <property type="match status" value="1"/>
</dbReference>
<dbReference type="GO" id="GO:0003700">
    <property type="term" value="F:DNA-binding transcription factor activity"/>
    <property type="evidence" value="ECO:0007669"/>
    <property type="project" value="InterPro"/>
</dbReference>
<dbReference type="AlphaFoldDB" id="A0A6S7B534"/>
<dbReference type="PANTHER" id="PTHR43537:SF5">
    <property type="entry name" value="UXU OPERON TRANSCRIPTIONAL REGULATOR"/>
    <property type="match status" value="1"/>
</dbReference>
<proteinExistence type="predicted"/>
<keyword evidence="3" id="KW-0804">Transcription</keyword>
<dbReference type="Gene3D" id="1.20.120.530">
    <property type="entry name" value="GntR ligand-binding domain-like"/>
    <property type="match status" value="1"/>
</dbReference>
<name>A0A6S7B534_9BURK</name>
<evidence type="ECO:0000256" key="4">
    <source>
        <dbReference type="SAM" id="MobiDB-lite"/>
    </source>
</evidence>
<evidence type="ECO:0000256" key="3">
    <source>
        <dbReference type="ARBA" id="ARBA00023163"/>
    </source>
</evidence>
<dbReference type="PROSITE" id="PS50949">
    <property type="entry name" value="HTH_GNTR"/>
    <property type="match status" value="1"/>
</dbReference>
<dbReference type="Pfam" id="PF07729">
    <property type="entry name" value="FCD"/>
    <property type="match status" value="1"/>
</dbReference>
<sequence>MTPRINPIAFRERDNEMVQALPQIESRRLYRQIAELIGRYIDSGHFPPGTLLPAERELAQQLGVSRASVREALIALEVEGRVTVRVGNGVTVLDTPRASASSPDVGTGAPSYWHDVGPLEQIEARILVESENAALAARHATSADIEELEAHLASLSVEHRQLHHDQPADRRFHMKIAEMSGNQAMVHLVAALLDQRNSPVFARFEDHFVTPRLFEDANQNHKRILDAIKAGDSTAARAAMRRHLRALRQEFSRALSSAGDEVAEAQPTTSGEIET</sequence>
<dbReference type="GO" id="GO:0003677">
    <property type="term" value="F:DNA binding"/>
    <property type="evidence" value="ECO:0007669"/>
    <property type="project" value="UniProtKB-KW"/>
</dbReference>
<evidence type="ECO:0000256" key="2">
    <source>
        <dbReference type="ARBA" id="ARBA00023125"/>
    </source>
</evidence>
<dbReference type="CDD" id="cd07377">
    <property type="entry name" value="WHTH_GntR"/>
    <property type="match status" value="1"/>
</dbReference>
<keyword evidence="7" id="KW-1185">Reference proteome</keyword>
<dbReference type="InterPro" id="IPR036388">
    <property type="entry name" value="WH-like_DNA-bd_sf"/>
</dbReference>
<organism evidence="6 7">
    <name type="scientific">Pararobbsia alpina</name>
    <dbReference type="NCBI Taxonomy" id="621374"/>
    <lineage>
        <taxon>Bacteria</taxon>
        <taxon>Pseudomonadati</taxon>
        <taxon>Pseudomonadota</taxon>
        <taxon>Betaproteobacteria</taxon>
        <taxon>Burkholderiales</taxon>
        <taxon>Burkholderiaceae</taxon>
        <taxon>Pararobbsia</taxon>
    </lineage>
</organism>
<dbReference type="SMART" id="SM00895">
    <property type="entry name" value="FCD"/>
    <property type="match status" value="1"/>
</dbReference>
<dbReference type="InterPro" id="IPR036390">
    <property type="entry name" value="WH_DNA-bd_sf"/>
</dbReference>